<comment type="caution">
    <text evidence="1">The sequence shown here is derived from an EMBL/GenBank/DDBJ whole genome shotgun (WGS) entry which is preliminary data.</text>
</comment>
<reference evidence="1" key="1">
    <citation type="submission" date="2022-09" db="EMBL/GenBank/DDBJ databases">
        <title>Novel Mycoplasma species identified in domestic and wild animals.</title>
        <authorList>
            <person name="Volokhov D.V."/>
            <person name="Furtak V.A."/>
            <person name="Zagorodnyaya T.A."/>
        </authorList>
    </citation>
    <scope>NUCLEOTIDE SEQUENCE</scope>
    <source>
        <strain evidence="1">Oakley</strain>
    </source>
</reference>
<dbReference type="EMBL" id="JAOVQM010000001">
    <property type="protein sequence ID" value="MCV2231563.1"/>
    <property type="molecule type" value="Genomic_DNA"/>
</dbReference>
<protein>
    <recommendedName>
        <fullName evidence="3">Type II toxin-antitoxin system MqsR family toxin</fullName>
    </recommendedName>
</protein>
<organism evidence="1 2">
    <name type="scientific">Paracholeplasma manati</name>
    <dbReference type="NCBI Taxonomy" id="591373"/>
    <lineage>
        <taxon>Bacteria</taxon>
        <taxon>Bacillati</taxon>
        <taxon>Mycoplasmatota</taxon>
        <taxon>Mollicutes</taxon>
        <taxon>Acholeplasmatales</taxon>
        <taxon>Acholeplasmataceae</taxon>
        <taxon>Paracholeplasma</taxon>
    </lineage>
</organism>
<dbReference type="RefSeq" id="WP_263607688.1">
    <property type="nucleotide sequence ID" value="NZ_JAOVQM010000001.1"/>
</dbReference>
<evidence type="ECO:0008006" key="3">
    <source>
        <dbReference type="Google" id="ProtNLM"/>
    </source>
</evidence>
<evidence type="ECO:0000313" key="1">
    <source>
        <dbReference type="EMBL" id="MCV2231563.1"/>
    </source>
</evidence>
<dbReference type="Proteomes" id="UP001177160">
    <property type="component" value="Unassembled WGS sequence"/>
</dbReference>
<keyword evidence="2" id="KW-1185">Reference proteome</keyword>
<sequence>MPDETVTFLTKAKKLITHKKRSVAARADFIQNLALIGILNIDEIWHHILSLTKFQRLVDYKPAYDGGQEAYIFIKNIHGEDIYIKLKIEIQNNEEILVCLSFHK</sequence>
<gene>
    <name evidence="1" type="ORF">N7548_01800</name>
</gene>
<proteinExistence type="predicted"/>
<evidence type="ECO:0000313" key="2">
    <source>
        <dbReference type="Proteomes" id="UP001177160"/>
    </source>
</evidence>
<name>A0ABT2Y4A4_9MOLU</name>
<accession>A0ABT2Y4A4</accession>